<comment type="caution">
    <text evidence="1">The sequence shown here is derived from an EMBL/GenBank/DDBJ whole genome shotgun (WGS) entry which is preliminary data.</text>
</comment>
<dbReference type="RefSeq" id="WP_151759123.1">
    <property type="nucleotide sequence ID" value="NZ_BKZW01000004.1"/>
</dbReference>
<name>A0A5J4KWF0_9CHLR</name>
<gene>
    <name evidence="1" type="ORF">KDW_56340</name>
</gene>
<evidence type="ECO:0000313" key="1">
    <source>
        <dbReference type="EMBL" id="GER91472.1"/>
    </source>
</evidence>
<organism evidence="1 2">
    <name type="scientific">Dictyobacter vulcani</name>
    <dbReference type="NCBI Taxonomy" id="2607529"/>
    <lineage>
        <taxon>Bacteria</taxon>
        <taxon>Bacillati</taxon>
        <taxon>Chloroflexota</taxon>
        <taxon>Ktedonobacteria</taxon>
        <taxon>Ktedonobacterales</taxon>
        <taxon>Dictyobacteraceae</taxon>
        <taxon>Dictyobacter</taxon>
    </lineage>
</organism>
<protein>
    <submittedName>
        <fullName evidence="1">Uncharacterized protein</fullName>
    </submittedName>
</protein>
<accession>A0A5J4KWF0</accession>
<dbReference type="Proteomes" id="UP000326912">
    <property type="component" value="Unassembled WGS sequence"/>
</dbReference>
<evidence type="ECO:0000313" key="2">
    <source>
        <dbReference type="Proteomes" id="UP000326912"/>
    </source>
</evidence>
<keyword evidence="2" id="KW-1185">Reference proteome</keyword>
<proteinExistence type="predicted"/>
<reference evidence="1 2" key="1">
    <citation type="submission" date="2019-10" db="EMBL/GenBank/DDBJ databases">
        <title>Dictyobacter vulcani sp. nov., within the class Ktedonobacteria, isolated from soil of volcanic Mt. Zao.</title>
        <authorList>
            <person name="Zheng Y."/>
            <person name="Wang C.M."/>
            <person name="Sakai Y."/>
            <person name="Abe K."/>
            <person name="Yokota A."/>
            <person name="Yabe S."/>
        </authorList>
    </citation>
    <scope>NUCLEOTIDE SEQUENCE [LARGE SCALE GENOMIC DNA]</scope>
    <source>
        <strain evidence="1 2">W12</strain>
    </source>
</reference>
<sequence>MAEMHAEKIPWSQPDWVGTTHAWILEQLAHKDYVVTGAVEHIKSSLWSYVARVATNKGMRCSLSPSLHHHAACRPRV</sequence>
<dbReference type="AlphaFoldDB" id="A0A5J4KWF0"/>
<dbReference type="EMBL" id="BKZW01000004">
    <property type="protein sequence ID" value="GER91472.1"/>
    <property type="molecule type" value="Genomic_DNA"/>
</dbReference>